<dbReference type="Proteomes" id="UP000559182">
    <property type="component" value="Unassembled WGS sequence"/>
</dbReference>
<gene>
    <name evidence="1" type="ORF">FHU39_001325</name>
</gene>
<sequence>MKILMRGGMLPQDNYGALDLLESDRFGSNIGNLIYQFSVVRTLLTDDVEFHVDNYATNPARAAEINEKYDLYVVPLADAFRDDFVTNLTNYAKLIEQLTSRPWRNCSPHGSTTTSTSWTSTG</sequence>
<protein>
    <submittedName>
        <fullName evidence="1">Uncharacterized protein</fullName>
    </submittedName>
</protein>
<organism evidence="1 2">
    <name type="scientific">Flexivirga oryzae</name>
    <dbReference type="NCBI Taxonomy" id="1794944"/>
    <lineage>
        <taxon>Bacteria</taxon>
        <taxon>Bacillati</taxon>
        <taxon>Actinomycetota</taxon>
        <taxon>Actinomycetes</taxon>
        <taxon>Micrococcales</taxon>
        <taxon>Dermacoccaceae</taxon>
        <taxon>Flexivirga</taxon>
    </lineage>
</organism>
<dbReference type="AlphaFoldDB" id="A0A839N9C9"/>
<reference evidence="1 2" key="1">
    <citation type="submission" date="2020-08" db="EMBL/GenBank/DDBJ databases">
        <title>Sequencing the genomes of 1000 actinobacteria strains.</title>
        <authorList>
            <person name="Klenk H.-P."/>
        </authorList>
    </citation>
    <scope>NUCLEOTIDE SEQUENCE [LARGE SCALE GENOMIC DNA]</scope>
    <source>
        <strain evidence="1 2">DSM 105369</strain>
    </source>
</reference>
<accession>A0A839N9C9</accession>
<keyword evidence="2" id="KW-1185">Reference proteome</keyword>
<evidence type="ECO:0000313" key="1">
    <source>
        <dbReference type="EMBL" id="MBB2891341.1"/>
    </source>
</evidence>
<comment type="caution">
    <text evidence="1">The sequence shown here is derived from an EMBL/GenBank/DDBJ whole genome shotgun (WGS) entry which is preliminary data.</text>
</comment>
<name>A0A839N9C9_9MICO</name>
<evidence type="ECO:0000313" key="2">
    <source>
        <dbReference type="Proteomes" id="UP000559182"/>
    </source>
</evidence>
<proteinExistence type="predicted"/>
<dbReference type="EMBL" id="JACHVQ010000001">
    <property type="protein sequence ID" value="MBB2891341.1"/>
    <property type="molecule type" value="Genomic_DNA"/>
</dbReference>
<dbReference type="RefSeq" id="WP_183319621.1">
    <property type="nucleotide sequence ID" value="NZ_JACHVQ010000001.1"/>
</dbReference>